<feature type="region of interest" description="Disordered" evidence="2">
    <location>
        <begin position="698"/>
        <end position="954"/>
    </location>
</feature>
<feature type="compositionally biased region" description="Basic residues" evidence="2">
    <location>
        <begin position="852"/>
        <end position="888"/>
    </location>
</feature>
<organism evidence="3 4">
    <name type="scientific">Drosophila navojoa</name>
    <name type="common">Fruit fly</name>
    <dbReference type="NCBI Taxonomy" id="7232"/>
    <lineage>
        <taxon>Eukaryota</taxon>
        <taxon>Metazoa</taxon>
        <taxon>Ecdysozoa</taxon>
        <taxon>Arthropoda</taxon>
        <taxon>Hexapoda</taxon>
        <taxon>Insecta</taxon>
        <taxon>Pterygota</taxon>
        <taxon>Neoptera</taxon>
        <taxon>Endopterygota</taxon>
        <taxon>Diptera</taxon>
        <taxon>Brachycera</taxon>
        <taxon>Muscomorpha</taxon>
        <taxon>Ephydroidea</taxon>
        <taxon>Drosophilidae</taxon>
        <taxon>Drosophila</taxon>
    </lineage>
</organism>
<dbReference type="SMART" id="SM00028">
    <property type="entry name" value="TPR"/>
    <property type="match status" value="3"/>
</dbReference>
<reference evidence="3 4" key="1">
    <citation type="journal article" date="2019" name="J. Hered.">
        <title>An Improved Genome Assembly for Drosophila navojoa, the Basal Species in the mojavensis Cluster.</title>
        <authorList>
            <person name="Vanderlinde T."/>
            <person name="Dupim E.G."/>
            <person name="Nazario-Yepiz N.O."/>
            <person name="Carvalho A.B."/>
        </authorList>
    </citation>
    <scope>NUCLEOTIDE SEQUENCE [LARGE SCALE GENOMIC DNA]</scope>
    <source>
        <strain evidence="3">Navoj_Jal97</strain>
        <tissue evidence="3">Whole organism</tissue>
    </source>
</reference>
<evidence type="ECO:0000256" key="1">
    <source>
        <dbReference type="PROSITE-ProRule" id="PRU00339"/>
    </source>
</evidence>
<dbReference type="Gene3D" id="1.25.40.10">
    <property type="entry name" value="Tetratricopeptide repeat domain"/>
    <property type="match status" value="1"/>
</dbReference>
<dbReference type="PANTHER" id="PTHR23184">
    <property type="entry name" value="TETRATRICOPEPTIDE REPEAT PROTEIN 14"/>
    <property type="match status" value="1"/>
</dbReference>
<dbReference type="InterPro" id="IPR039190">
    <property type="entry name" value="TTC14"/>
</dbReference>
<feature type="compositionally biased region" description="Basic residues" evidence="2">
    <location>
        <begin position="708"/>
        <end position="773"/>
    </location>
</feature>
<feature type="compositionally biased region" description="Basic residues" evidence="2">
    <location>
        <begin position="794"/>
        <end position="818"/>
    </location>
</feature>
<dbReference type="AlphaFoldDB" id="A0A484BW18"/>
<feature type="compositionally biased region" description="Low complexity" evidence="2">
    <location>
        <begin position="668"/>
        <end position="677"/>
    </location>
</feature>
<evidence type="ECO:0000313" key="3">
    <source>
        <dbReference type="EMBL" id="TDG52125.1"/>
    </source>
</evidence>
<comment type="caution">
    <text evidence="3">The sequence shown here is derived from an EMBL/GenBank/DDBJ whole genome shotgun (WGS) entry which is preliminary data.</text>
</comment>
<proteinExistence type="predicted"/>
<feature type="repeat" description="TPR" evidence="1">
    <location>
        <begin position="379"/>
        <end position="412"/>
    </location>
</feature>
<feature type="compositionally biased region" description="Basic and acidic residues" evidence="2">
    <location>
        <begin position="490"/>
        <end position="499"/>
    </location>
</feature>
<dbReference type="KEGG" id="dnv:108659398"/>
<feature type="compositionally biased region" description="Low complexity" evidence="2">
    <location>
        <begin position="459"/>
        <end position="474"/>
    </location>
</feature>
<feature type="region of interest" description="Disordered" evidence="2">
    <location>
        <begin position="459"/>
        <end position="501"/>
    </location>
</feature>
<gene>
    <name evidence="3" type="ORF">AWZ03_001406</name>
</gene>
<sequence length="954" mass="108557">MNSNYISRALCYHGQPLQKIWDDERGVEDLRRLNLTQPNYSIYQERQKYFTFQERAKRLKIHQFLARKAEDLYDRQLVGNVMEDSWLTQMSNCFAPQPPIEFYLNPKDKRKAWAYRMSALKQGDIVFASVQKVVPNANRIIVKPLCTAEPMHFYLADIPIKAIIMQDHWGPLPLDKQGNPQSFSINDFLRCEVCSVSADVERLTLGMLGVYNKTSSDLKLGLCDLTDLPKYYRQIRNLEPGSAPNYEDQLTAALEFENPNCDVLFQLNGLQPNENLTLMSHIKHGFPESDYAPELRQKQASQWAFRSVADGIEHFKNGQQVEAFQCLNKALNIDPRNVEGLVARGALYANRGSFLKGLKDFEKALILNKYHVNARKYMGETLVALGRSYEEENRIPDAIKAYSDCLNLLPQHEQARISLDALQQHRASAIGGTSASSNPLAVQRNTELLNLPNAAGGTINIASSDDSSSTSASDNDNDSEEQPVKSRSRLPAEQDKHAISDSLSANEFKLDDDDTVTSVRRLLREASKHKKSKKKGKKKKDKDKERKENKKSKSKSADEVEPLTSTEAALEMLKKIDHAAAFRIMSTSSSDAQLKAQLQMYFKQMQRSETPPPPPATAPATLRKQPSSSAGGGGYNLMMGPSTSKYAAAAAANLNDEHPPPAPKYHMQQQQQQQQQQKLSFQIKKRPLQMDKFGLLRLATPLSSHSQSRSRSRSPRRRTRSRSRDRRSSRRRGGSSRSRSRSRSRNTRSRSRYSRSRRRRTRSRSRSRTRTRSRSYSPVRYGGGAGGNGGGQRYRGRGFKHRFGNRRSRSRSYGRGRRTPSPFVPRRTPSPFVPRRTPSPFVPRRTPSPASRYRRTRSRSRSYSPRRHHGPMRFTPRGRGRGRGRFQNRWHFDKRNNGRRFSPTRSVSPPGDGPTIEEVDEMIKEAQKERKQGIIESDKDILKKKATNTSSDKA</sequence>
<dbReference type="OrthoDB" id="1914839at2759"/>
<feature type="region of interest" description="Disordered" evidence="2">
    <location>
        <begin position="654"/>
        <end position="680"/>
    </location>
</feature>
<dbReference type="InterPro" id="IPR019734">
    <property type="entry name" value="TPR_rpt"/>
</dbReference>
<feature type="compositionally biased region" description="Basic residues" evidence="2">
    <location>
        <begin position="527"/>
        <end position="541"/>
    </location>
</feature>
<protein>
    <submittedName>
        <fullName evidence="3">Uncharacterized protein</fullName>
    </submittedName>
</protein>
<dbReference type="PROSITE" id="PS50005">
    <property type="entry name" value="TPR"/>
    <property type="match status" value="2"/>
</dbReference>
<feature type="compositionally biased region" description="Basic and acidic residues" evidence="2">
    <location>
        <begin position="921"/>
        <end position="943"/>
    </location>
</feature>
<evidence type="ECO:0000313" key="4">
    <source>
        <dbReference type="Proteomes" id="UP000295192"/>
    </source>
</evidence>
<feature type="region of interest" description="Disordered" evidence="2">
    <location>
        <begin position="605"/>
        <end position="636"/>
    </location>
</feature>
<dbReference type="InterPro" id="IPR011990">
    <property type="entry name" value="TPR-like_helical_dom_sf"/>
</dbReference>
<dbReference type="OMA" id="MNANYIS"/>
<dbReference type="SUPFAM" id="SSF48452">
    <property type="entry name" value="TPR-like"/>
    <property type="match status" value="1"/>
</dbReference>
<dbReference type="PANTHER" id="PTHR23184:SF9">
    <property type="entry name" value="TETRATRICOPEPTIDE REPEAT PROTEIN 14"/>
    <property type="match status" value="1"/>
</dbReference>
<feature type="compositionally biased region" description="Gly residues" evidence="2">
    <location>
        <begin position="781"/>
        <end position="793"/>
    </location>
</feature>
<dbReference type="Proteomes" id="UP000295192">
    <property type="component" value="Unassembled WGS sequence"/>
</dbReference>
<keyword evidence="1" id="KW-0802">TPR repeat</keyword>
<keyword evidence="4" id="KW-1185">Reference proteome</keyword>
<feature type="region of interest" description="Disordered" evidence="2">
    <location>
        <begin position="524"/>
        <end position="564"/>
    </location>
</feature>
<accession>A0A484BW18</accession>
<dbReference type="EMBL" id="LSRL02000005">
    <property type="protein sequence ID" value="TDG52125.1"/>
    <property type="molecule type" value="Genomic_DNA"/>
</dbReference>
<name>A0A484BW18_DRONA</name>
<feature type="repeat" description="TPR" evidence="1">
    <location>
        <begin position="338"/>
        <end position="371"/>
    </location>
</feature>
<dbReference type="STRING" id="7232.A0A484BW18"/>
<evidence type="ECO:0000256" key="2">
    <source>
        <dbReference type="SAM" id="MobiDB-lite"/>
    </source>
</evidence>